<evidence type="ECO:0000313" key="5">
    <source>
        <dbReference type="EMBL" id="KFA62331.1"/>
    </source>
</evidence>
<proteinExistence type="inferred from homology"/>
<dbReference type="InterPro" id="IPR007175">
    <property type="entry name" value="Rpr2/Snm1/Rpp21"/>
</dbReference>
<protein>
    <submittedName>
        <fullName evidence="5">Uncharacterized protein</fullName>
    </submittedName>
</protein>
<evidence type="ECO:0000256" key="1">
    <source>
        <dbReference type="ARBA" id="ARBA00007818"/>
    </source>
</evidence>
<evidence type="ECO:0000256" key="2">
    <source>
        <dbReference type="ARBA" id="ARBA00022723"/>
    </source>
</evidence>
<dbReference type="HOGENOM" id="CLU_834409_0_0_1"/>
<feature type="region of interest" description="Disordered" evidence="4">
    <location>
        <begin position="212"/>
        <end position="281"/>
    </location>
</feature>
<dbReference type="AlphaFoldDB" id="A0A084QEE6"/>
<dbReference type="Proteomes" id="UP000028524">
    <property type="component" value="Unassembled WGS sequence"/>
</dbReference>
<name>A0A084QEE6_STAC4</name>
<dbReference type="OrthoDB" id="10248838at2759"/>
<dbReference type="STRING" id="1283841.A0A084QEE6"/>
<evidence type="ECO:0000313" key="6">
    <source>
        <dbReference type="Proteomes" id="UP000028524"/>
    </source>
</evidence>
<reference evidence="5 6" key="1">
    <citation type="journal article" date="2014" name="BMC Genomics">
        <title>Comparative genome sequencing reveals chemotype-specific gene clusters in the toxigenic black mold Stachybotrys.</title>
        <authorList>
            <person name="Semeiks J."/>
            <person name="Borek D."/>
            <person name="Otwinowski Z."/>
            <person name="Grishin N.V."/>
        </authorList>
    </citation>
    <scope>NUCLEOTIDE SEQUENCE [LARGE SCALE GENOMIC DNA]</scope>
    <source>
        <strain evidence="5 6">IBT 40285</strain>
    </source>
</reference>
<dbReference type="OMA" id="CAICGHI"/>
<dbReference type="PANTHER" id="PTHR12857:SF0">
    <property type="entry name" value="CXXC MOTIF CONTAINING ZINC BINDING PROTEIN"/>
    <property type="match status" value="1"/>
</dbReference>
<dbReference type="Pfam" id="PF04032">
    <property type="entry name" value="Rpr2"/>
    <property type="match status" value="1"/>
</dbReference>
<dbReference type="GO" id="GO:0006396">
    <property type="term" value="P:RNA processing"/>
    <property type="evidence" value="ECO:0007669"/>
    <property type="project" value="InterPro"/>
</dbReference>
<dbReference type="EMBL" id="KL660804">
    <property type="protein sequence ID" value="KFA62331.1"/>
    <property type="molecule type" value="Genomic_DNA"/>
</dbReference>
<dbReference type="Pfam" id="PF05907">
    <property type="entry name" value="CXXC_Zn-b_euk"/>
    <property type="match status" value="1"/>
</dbReference>
<accession>A0A084QEE6</accession>
<sequence length="281" mass="30627">MFALFLTAELNGVNNLRPADSQENPFWYMFKVQCTSCRETHANFVGVNRFEDNAMSGSRGEANFVWRCKNCKGEWLVDGADSGTKFTGVELLEGECVVSPMASLQSPEALAYLHDAAHLLRALAPETSAHLMSVRNRLSSQQGVGMADVQRQQVCAICGHIIVPGLGSTLQLQGRRLSTRPRRRVKERQSALASSGPMKTVTCGLCNRKTSISVGAPGPASRRGAHRVKKEKKPDQAQTPKMTINASSKKRAKNRKAGLQALLSGQQQTASPLSLADFMKK</sequence>
<keyword evidence="2" id="KW-0479">Metal-binding</keyword>
<feature type="compositionally biased region" description="Low complexity" evidence="4">
    <location>
        <begin position="257"/>
        <end position="271"/>
    </location>
</feature>
<feature type="region of interest" description="Disordered" evidence="4">
    <location>
        <begin position="174"/>
        <end position="195"/>
    </location>
</feature>
<keyword evidence="3" id="KW-0862">Zinc</keyword>
<comment type="similarity">
    <text evidence="1">Belongs to the UPF0587 family.</text>
</comment>
<evidence type="ECO:0000256" key="4">
    <source>
        <dbReference type="SAM" id="MobiDB-lite"/>
    </source>
</evidence>
<gene>
    <name evidence="5" type="ORF">S40285_06381</name>
</gene>
<dbReference type="InParanoid" id="A0A084QEE6"/>
<dbReference type="InterPro" id="IPR008584">
    <property type="entry name" value="CXXC_Zn-binding_euk"/>
</dbReference>
<dbReference type="GO" id="GO:0008270">
    <property type="term" value="F:zinc ion binding"/>
    <property type="evidence" value="ECO:0007669"/>
    <property type="project" value="TreeGrafter"/>
</dbReference>
<organism evidence="5 6">
    <name type="scientific">Stachybotrys chlorohalonatus (strain IBT 40285)</name>
    <dbReference type="NCBI Taxonomy" id="1283841"/>
    <lineage>
        <taxon>Eukaryota</taxon>
        <taxon>Fungi</taxon>
        <taxon>Dikarya</taxon>
        <taxon>Ascomycota</taxon>
        <taxon>Pezizomycotina</taxon>
        <taxon>Sordariomycetes</taxon>
        <taxon>Hypocreomycetidae</taxon>
        <taxon>Hypocreales</taxon>
        <taxon>Stachybotryaceae</taxon>
        <taxon>Stachybotrys</taxon>
    </lineage>
</organism>
<dbReference type="PANTHER" id="PTHR12857">
    <property type="entry name" value="CXXC MOTIF CONTAINING ZINC BINDING PROTEIN"/>
    <property type="match status" value="1"/>
</dbReference>
<feature type="compositionally biased region" description="Basic residues" evidence="4">
    <location>
        <begin position="177"/>
        <end position="186"/>
    </location>
</feature>
<keyword evidence="6" id="KW-1185">Reference proteome</keyword>
<evidence type="ECO:0000256" key="3">
    <source>
        <dbReference type="ARBA" id="ARBA00022833"/>
    </source>
</evidence>
<dbReference type="SUPFAM" id="SSF141678">
    <property type="entry name" value="MAL13P1.257-like"/>
    <property type="match status" value="1"/>
</dbReference>